<dbReference type="AlphaFoldDB" id="A0A087E394"/>
<comment type="caution">
    <text evidence="2">The sequence shown here is derived from an EMBL/GenBank/DDBJ whole genome shotgun (WGS) entry which is preliminary data.</text>
</comment>
<evidence type="ECO:0000256" key="1">
    <source>
        <dbReference type="SAM" id="MobiDB-lite"/>
    </source>
</evidence>
<gene>
    <name evidence="2" type="ORF">THER5_1872</name>
</gene>
<feature type="region of interest" description="Disordered" evidence="1">
    <location>
        <begin position="1"/>
        <end position="52"/>
    </location>
</feature>
<sequence length="127" mass="13996">MLVPRPLPDPGRSMPLLAPVRTIPREPLLRPRADTGPTANARGLPDAGTADRSSFARYLRTVGPAGMRLPRDRRDGLPVPPQTTDRLYLRHAGHNPSQSFLVEIQAPSSQDQYVVGMLCLNPKNLRD</sequence>
<feature type="compositionally biased region" description="Basic and acidic residues" evidence="1">
    <location>
        <begin position="23"/>
        <end position="33"/>
    </location>
</feature>
<dbReference type="EMBL" id="JGZT01000007">
    <property type="protein sequence ID" value="KFJ02245.1"/>
    <property type="molecule type" value="Genomic_DNA"/>
</dbReference>
<evidence type="ECO:0000313" key="3">
    <source>
        <dbReference type="Proteomes" id="UP000029003"/>
    </source>
</evidence>
<protein>
    <submittedName>
        <fullName evidence="2">Uncharacterized protein</fullName>
    </submittedName>
</protein>
<accession>A0A087E394</accession>
<name>A0A087E394_9BIFI</name>
<dbReference type="Proteomes" id="UP000029003">
    <property type="component" value="Unassembled WGS sequence"/>
</dbReference>
<evidence type="ECO:0000313" key="2">
    <source>
        <dbReference type="EMBL" id="KFJ02245.1"/>
    </source>
</evidence>
<reference evidence="2 3" key="1">
    <citation type="submission" date="2014-03" db="EMBL/GenBank/DDBJ databases">
        <title>Genomics of Bifidobacteria.</title>
        <authorList>
            <person name="Ventura M."/>
            <person name="Milani C."/>
            <person name="Lugli G.A."/>
        </authorList>
    </citation>
    <scope>NUCLEOTIDE SEQUENCE [LARGE SCALE GENOMIC DNA]</scope>
    <source>
        <strain evidence="2 3">LMG 21395</strain>
    </source>
</reference>
<proteinExistence type="predicted"/>
<organism evidence="2 3">
    <name type="scientific">Bifidobacterium thermacidophilum subsp. thermacidophilum</name>
    <dbReference type="NCBI Taxonomy" id="79262"/>
    <lineage>
        <taxon>Bacteria</taxon>
        <taxon>Bacillati</taxon>
        <taxon>Actinomycetota</taxon>
        <taxon>Actinomycetes</taxon>
        <taxon>Bifidobacteriales</taxon>
        <taxon>Bifidobacteriaceae</taxon>
        <taxon>Bifidobacterium</taxon>
    </lineage>
</organism>